<keyword evidence="2" id="KW-0808">Transferase</keyword>
<evidence type="ECO:0000259" key="1">
    <source>
        <dbReference type="Pfam" id="PF01636"/>
    </source>
</evidence>
<feature type="domain" description="Aminoglycoside phosphotransferase" evidence="1">
    <location>
        <begin position="104"/>
        <end position="298"/>
    </location>
</feature>
<name>A0A1F8A9F1_9EURO</name>
<accession>A0A1F8A9F1</accession>
<dbReference type="InterPro" id="IPR002575">
    <property type="entry name" value="Aminoglycoside_PTrfase"/>
</dbReference>
<evidence type="ECO:0000313" key="2">
    <source>
        <dbReference type="EMBL" id="OGM48029.1"/>
    </source>
</evidence>
<sequence>MNWSTTGFIAQGGEEEEDNQLISLELPDATKKEIDFTDSSFFTTPNRHLPTPAEVRAISKDAYKSYKVTPVVFENVNLIVKFGTDVTIVEAVNLWMIKKAFQNEVPVPELFGWRVDDEGYVFMYMELIKGLTLHECRDSLNTMQKRAITDQLSQIMGNLRRLKQDPSDPFIGSINRQHLLDRTFEFKPKTGPIPSVKEFIDWFALLPQILASYRYDDPDRCFLPDTGEIKFTHADLHKRNIIVSSFDPVQMVIVDWEQSGWYPDYWEYCKACRTCYKGDEWHTDFVGEFLEPQEDLYHVFMDYCFVMGSFF</sequence>
<dbReference type="Gene3D" id="3.90.1200.10">
    <property type="match status" value="1"/>
</dbReference>
<dbReference type="PANTHER" id="PTHR21310:SF54">
    <property type="entry name" value="AMINOGLYCOSIDE PHOSPHOTRANSFERASE DOMAIN-CONTAINING PROTEIN"/>
    <property type="match status" value="1"/>
</dbReference>
<gene>
    <name evidence="2" type="ORF">ABOM_002927</name>
</gene>
<dbReference type="SUPFAM" id="SSF56112">
    <property type="entry name" value="Protein kinase-like (PK-like)"/>
    <property type="match status" value="1"/>
</dbReference>
<dbReference type="PANTHER" id="PTHR21310">
    <property type="entry name" value="AMINOGLYCOSIDE PHOSPHOTRANSFERASE-RELATED-RELATED"/>
    <property type="match status" value="1"/>
</dbReference>
<reference evidence="2 3" key="1">
    <citation type="journal article" date="2016" name="Genome Biol. Evol.">
        <title>Draft genome sequence of an aflatoxigenic Aspergillus species, A. bombycis.</title>
        <authorList>
            <person name="Moore G.G."/>
            <person name="Mack B.M."/>
            <person name="Beltz S.B."/>
            <person name="Gilbert M.K."/>
        </authorList>
    </citation>
    <scope>NUCLEOTIDE SEQUENCE [LARGE SCALE GENOMIC DNA]</scope>
    <source>
        <strain evidence="3">NRRL 26010</strain>
    </source>
</reference>
<dbReference type="OrthoDB" id="2906425at2759"/>
<dbReference type="RefSeq" id="XP_022391746.1">
    <property type="nucleotide sequence ID" value="XM_022530057.1"/>
</dbReference>
<dbReference type="EMBL" id="LYCR01000018">
    <property type="protein sequence ID" value="OGM48029.1"/>
    <property type="molecule type" value="Genomic_DNA"/>
</dbReference>
<comment type="caution">
    <text evidence="2">The sequence shown here is derived from an EMBL/GenBank/DDBJ whole genome shotgun (WGS) entry which is preliminary data.</text>
</comment>
<evidence type="ECO:0000313" key="3">
    <source>
        <dbReference type="Proteomes" id="UP000179179"/>
    </source>
</evidence>
<proteinExistence type="predicted"/>
<dbReference type="Proteomes" id="UP000179179">
    <property type="component" value="Unassembled WGS sequence"/>
</dbReference>
<dbReference type="AlphaFoldDB" id="A0A1F8A9F1"/>
<dbReference type="GeneID" id="34446317"/>
<keyword evidence="3" id="KW-1185">Reference proteome</keyword>
<dbReference type="GO" id="GO:0016740">
    <property type="term" value="F:transferase activity"/>
    <property type="evidence" value="ECO:0007669"/>
    <property type="project" value="UniProtKB-KW"/>
</dbReference>
<organism evidence="2 3">
    <name type="scientific">Aspergillus bombycis</name>
    <dbReference type="NCBI Taxonomy" id="109264"/>
    <lineage>
        <taxon>Eukaryota</taxon>
        <taxon>Fungi</taxon>
        <taxon>Dikarya</taxon>
        <taxon>Ascomycota</taxon>
        <taxon>Pezizomycotina</taxon>
        <taxon>Eurotiomycetes</taxon>
        <taxon>Eurotiomycetidae</taxon>
        <taxon>Eurotiales</taxon>
        <taxon>Aspergillaceae</taxon>
        <taxon>Aspergillus</taxon>
    </lineage>
</organism>
<dbReference type="Pfam" id="PF01636">
    <property type="entry name" value="APH"/>
    <property type="match status" value="1"/>
</dbReference>
<dbReference type="InterPro" id="IPR011009">
    <property type="entry name" value="Kinase-like_dom_sf"/>
</dbReference>
<protein>
    <submittedName>
        <fullName evidence="2">Phosphotransferase enzyme family protein</fullName>
    </submittedName>
</protein>
<dbReference type="InterPro" id="IPR051678">
    <property type="entry name" value="AGP_Transferase"/>
</dbReference>